<evidence type="ECO:0008006" key="4">
    <source>
        <dbReference type="Google" id="ProtNLM"/>
    </source>
</evidence>
<evidence type="ECO:0000256" key="1">
    <source>
        <dbReference type="SAM" id="MobiDB-lite"/>
    </source>
</evidence>
<name>A0A1I5GN14_9ACTN</name>
<evidence type="ECO:0000313" key="2">
    <source>
        <dbReference type="EMBL" id="SFO37300.1"/>
    </source>
</evidence>
<proteinExistence type="predicted"/>
<feature type="compositionally biased region" description="Pro residues" evidence="1">
    <location>
        <begin position="1"/>
        <end position="13"/>
    </location>
</feature>
<reference evidence="3" key="1">
    <citation type="submission" date="2016-10" db="EMBL/GenBank/DDBJ databases">
        <authorList>
            <person name="Varghese N."/>
            <person name="Submissions S."/>
        </authorList>
    </citation>
    <scope>NUCLEOTIDE SEQUENCE [LARGE SCALE GENOMIC DNA]</scope>
    <source>
        <strain evidence="3">DSM 43161</strain>
    </source>
</reference>
<dbReference type="RefSeq" id="WP_075014278.1">
    <property type="nucleotide sequence ID" value="NZ_FOWE01000007.1"/>
</dbReference>
<dbReference type="Proteomes" id="UP000183642">
    <property type="component" value="Unassembled WGS sequence"/>
</dbReference>
<feature type="compositionally biased region" description="Low complexity" evidence="1">
    <location>
        <begin position="14"/>
        <end position="23"/>
    </location>
</feature>
<dbReference type="SUPFAM" id="SSF52402">
    <property type="entry name" value="Adenine nucleotide alpha hydrolases-like"/>
    <property type="match status" value="1"/>
</dbReference>
<organism evidence="2 3">
    <name type="scientific">Geodermatophilus obscurus</name>
    <dbReference type="NCBI Taxonomy" id="1861"/>
    <lineage>
        <taxon>Bacteria</taxon>
        <taxon>Bacillati</taxon>
        <taxon>Actinomycetota</taxon>
        <taxon>Actinomycetes</taxon>
        <taxon>Geodermatophilales</taxon>
        <taxon>Geodermatophilaceae</taxon>
        <taxon>Geodermatophilus</taxon>
    </lineage>
</organism>
<dbReference type="AlphaFoldDB" id="A0A1I5GN14"/>
<accession>A0A1I5GN14</accession>
<dbReference type="Gene3D" id="3.40.50.620">
    <property type="entry name" value="HUPs"/>
    <property type="match status" value="1"/>
</dbReference>
<dbReference type="InterPro" id="IPR014729">
    <property type="entry name" value="Rossmann-like_a/b/a_fold"/>
</dbReference>
<protein>
    <recommendedName>
        <fullName evidence="4">Universal stress protein family protein</fullName>
    </recommendedName>
</protein>
<dbReference type="OrthoDB" id="10010877at2"/>
<dbReference type="EMBL" id="FOWE01000007">
    <property type="protein sequence ID" value="SFO37300.1"/>
    <property type="molecule type" value="Genomic_DNA"/>
</dbReference>
<evidence type="ECO:0000313" key="3">
    <source>
        <dbReference type="Proteomes" id="UP000183642"/>
    </source>
</evidence>
<keyword evidence="3" id="KW-1185">Reference proteome</keyword>
<gene>
    <name evidence="2" type="ORF">SAMN05660359_02925</name>
</gene>
<sequence>MIATIPAPPPPAPADAAPARRTPGTPPRLLVPLTGREGALAALDGAHASARETGREVHTALLLPRTPHTPGGALRARPGEEADREATELVALVTQRAAAAGVPARITVHRLSGLHGRRRQRVLDRAVARLARRLDAVPVGWPAP</sequence>
<feature type="region of interest" description="Disordered" evidence="1">
    <location>
        <begin position="1"/>
        <end position="28"/>
    </location>
</feature>